<gene>
    <name evidence="1" type="ORF">DI616_15940</name>
</gene>
<organism evidence="1 2">
    <name type="scientific">Paracoccus denitrificans</name>
    <dbReference type="NCBI Taxonomy" id="266"/>
    <lineage>
        <taxon>Bacteria</taxon>
        <taxon>Pseudomonadati</taxon>
        <taxon>Pseudomonadota</taxon>
        <taxon>Alphaproteobacteria</taxon>
        <taxon>Rhodobacterales</taxon>
        <taxon>Paracoccaceae</taxon>
        <taxon>Paracoccus</taxon>
    </lineage>
</organism>
<name>A0A533I678_PARDE</name>
<sequence>MKRYVCHKEVLAKPMTRGEYNVYRGWAIPEDENPADKGYLVEYTDGGQANHPDHKGYISWSPEAVFNNGYTAKEQ</sequence>
<dbReference type="EMBL" id="VAFL01000015">
    <property type="protein sequence ID" value="TKW65218.1"/>
    <property type="molecule type" value="Genomic_DNA"/>
</dbReference>
<comment type="caution">
    <text evidence="1">The sequence shown here is derived from an EMBL/GenBank/DDBJ whole genome shotgun (WGS) entry which is preliminary data.</text>
</comment>
<dbReference type="AlphaFoldDB" id="A0A533I678"/>
<dbReference type="Proteomes" id="UP000315344">
    <property type="component" value="Unassembled WGS sequence"/>
</dbReference>
<evidence type="ECO:0000313" key="1">
    <source>
        <dbReference type="EMBL" id="TKW65218.1"/>
    </source>
</evidence>
<evidence type="ECO:0000313" key="2">
    <source>
        <dbReference type="Proteomes" id="UP000315344"/>
    </source>
</evidence>
<accession>A0A533I678</accession>
<protein>
    <submittedName>
        <fullName evidence="1">Uncharacterized protein</fullName>
    </submittedName>
</protein>
<proteinExistence type="predicted"/>
<reference evidence="1 2" key="1">
    <citation type="journal article" date="2017" name="Nat. Commun.">
        <title>In situ click chemistry generation of cyclooxygenase-2 inhibitors.</title>
        <authorList>
            <person name="Bhardwaj A."/>
            <person name="Kaur J."/>
            <person name="Wuest M."/>
            <person name="Wuest F."/>
        </authorList>
    </citation>
    <scope>NUCLEOTIDE SEQUENCE [LARGE SCALE GENOMIC DNA]</scope>
    <source>
        <strain evidence="1">S2_012_000_R3_94</strain>
    </source>
</reference>